<sequence>MLPPVEDAVLQHNPDFAALYKTLTTALLNPDGSTKHDPAAKGRNAVREELAQHRKEAAKKHLLIQAISTVNPTPQDAKPAPSLIRRTKPQPQLQRNQVAELPSPLLDLLLLLPPFLADPPPSLTPESTSLLLNSPPFSDFPSLLPQLATLVSTNLNTSAVHLARIANPATNPSFVHRTIPSLPDHIATLTTSIASRQEALTRGRLAAATSLSNLLHYHAQALAHLLRSLEAKHGPIARSLEFRATEVALTAQRQETEAQTALWQARRDTYTPEVSKALRNYAAHLRDARGRLGEAIRTLQGELEEYGVQEGGSGREGGGKPGKERTMREMARVYREMGRQVDEVKADLERLGKA</sequence>
<dbReference type="EMBL" id="JAULSV010000005">
    <property type="protein sequence ID" value="KAK0642915.1"/>
    <property type="molecule type" value="Genomic_DNA"/>
</dbReference>
<dbReference type="AlphaFoldDB" id="A0AA39Y1P0"/>
<feature type="compositionally biased region" description="Basic and acidic residues" evidence="1">
    <location>
        <begin position="317"/>
        <end position="326"/>
    </location>
</feature>
<comment type="caution">
    <text evidence="2">The sequence shown here is derived from an EMBL/GenBank/DDBJ whole genome shotgun (WGS) entry which is preliminary data.</text>
</comment>
<gene>
    <name evidence="2" type="ORF">B0T16DRAFT_376397</name>
</gene>
<feature type="region of interest" description="Disordered" evidence="1">
    <location>
        <begin position="68"/>
        <end position="92"/>
    </location>
</feature>
<accession>A0AA39Y1P0</accession>
<protein>
    <submittedName>
        <fullName evidence="2">Uncharacterized protein</fullName>
    </submittedName>
</protein>
<evidence type="ECO:0000256" key="1">
    <source>
        <dbReference type="SAM" id="MobiDB-lite"/>
    </source>
</evidence>
<dbReference type="Proteomes" id="UP001174936">
    <property type="component" value="Unassembled WGS sequence"/>
</dbReference>
<proteinExistence type="predicted"/>
<feature type="region of interest" description="Disordered" evidence="1">
    <location>
        <begin position="306"/>
        <end position="326"/>
    </location>
</feature>
<evidence type="ECO:0000313" key="2">
    <source>
        <dbReference type="EMBL" id="KAK0642915.1"/>
    </source>
</evidence>
<reference evidence="2" key="1">
    <citation type="submission" date="2023-06" db="EMBL/GenBank/DDBJ databases">
        <title>Genome-scale phylogeny and comparative genomics of the fungal order Sordariales.</title>
        <authorList>
            <consortium name="Lawrence Berkeley National Laboratory"/>
            <person name="Hensen N."/>
            <person name="Bonometti L."/>
            <person name="Westerberg I."/>
            <person name="Brannstrom I.O."/>
            <person name="Guillou S."/>
            <person name="Cros-Aarteil S."/>
            <person name="Calhoun S."/>
            <person name="Haridas S."/>
            <person name="Kuo A."/>
            <person name="Mondo S."/>
            <person name="Pangilinan J."/>
            <person name="Riley R."/>
            <person name="Labutti K."/>
            <person name="Andreopoulos B."/>
            <person name="Lipzen A."/>
            <person name="Chen C."/>
            <person name="Yanf M."/>
            <person name="Daum C."/>
            <person name="Ng V."/>
            <person name="Clum A."/>
            <person name="Steindorff A."/>
            <person name="Ohm R."/>
            <person name="Martin F."/>
            <person name="Silar P."/>
            <person name="Natvig D."/>
            <person name="Lalanne C."/>
            <person name="Gautier V."/>
            <person name="Ament-Velasquez S.L."/>
            <person name="Kruys A."/>
            <person name="Hutchinson M.I."/>
            <person name="Powell A.J."/>
            <person name="Barry K."/>
            <person name="Miller A.N."/>
            <person name="Grigoriev I.V."/>
            <person name="Debuchy R."/>
            <person name="Gladieux P."/>
            <person name="Thoren M.H."/>
            <person name="Johannesson H."/>
        </authorList>
    </citation>
    <scope>NUCLEOTIDE SEQUENCE</scope>
    <source>
        <strain evidence="2">SMH2532-1</strain>
    </source>
</reference>
<keyword evidence="3" id="KW-1185">Reference proteome</keyword>
<evidence type="ECO:0000313" key="3">
    <source>
        <dbReference type="Proteomes" id="UP001174936"/>
    </source>
</evidence>
<name>A0AA39Y1P0_9PEZI</name>
<organism evidence="2 3">
    <name type="scientific">Cercophora newfieldiana</name>
    <dbReference type="NCBI Taxonomy" id="92897"/>
    <lineage>
        <taxon>Eukaryota</taxon>
        <taxon>Fungi</taxon>
        <taxon>Dikarya</taxon>
        <taxon>Ascomycota</taxon>
        <taxon>Pezizomycotina</taxon>
        <taxon>Sordariomycetes</taxon>
        <taxon>Sordariomycetidae</taxon>
        <taxon>Sordariales</taxon>
        <taxon>Lasiosphaeriaceae</taxon>
        <taxon>Cercophora</taxon>
    </lineage>
</organism>